<accession>A0A3T0D5D7</accession>
<sequence>MLLSNIKNSKPIVCQHSGKIIGNSDDIEVLIDDDGNICGIEIRKRRNFRWETEFIGWENIVVIGDDVIIVNIKEGELE</sequence>
<evidence type="ECO:0000313" key="2">
    <source>
        <dbReference type="Proteomes" id="UP000282930"/>
    </source>
</evidence>
<name>A0A3T0D5D7_9FIRM</name>
<organism evidence="1 2">
    <name type="scientific">Caldicellulosiruptor changbaiensis</name>
    <dbReference type="NCBI Taxonomy" id="1222016"/>
    <lineage>
        <taxon>Bacteria</taxon>
        <taxon>Bacillati</taxon>
        <taxon>Bacillota</taxon>
        <taxon>Bacillota incertae sedis</taxon>
        <taxon>Caldicellulosiruptorales</taxon>
        <taxon>Caldicellulosiruptoraceae</taxon>
        <taxon>Caldicellulosiruptor</taxon>
    </lineage>
</organism>
<dbReference type="AlphaFoldDB" id="A0A3T0D5D7"/>
<protein>
    <submittedName>
        <fullName evidence="1">PRC-barrel domain containing protein</fullName>
    </submittedName>
</protein>
<dbReference type="EMBL" id="CP034791">
    <property type="protein sequence ID" value="AZT90291.1"/>
    <property type="molecule type" value="Genomic_DNA"/>
</dbReference>
<proteinExistence type="predicted"/>
<dbReference type="Proteomes" id="UP000282930">
    <property type="component" value="Chromosome"/>
</dbReference>
<keyword evidence="2" id="KW-1185">Reference proteome</keyword>
<dbReference type="Gene3D" id="2.30.30.240">
    <property type="entry name" value="PRC-barrel domain"/>
    <property type="match status" value="1"/>
</dbReference>
<evidence type="ECO:0000313" key="1">
    <source>
        <dbReference type="EMBL" id="AZT90291.1"/>
    </source>
</evidence>
<reference evidence="1 2" key="1">
    <citation type="submission" date="2018-12" db="EMBL/GenBank/DDBJ databases">
        <title>Genome sequence from the cellulolytic species, Caldicellulosiruptor changbaiensis.</title>
        <authorList>
            <person name="Blumer-Schuette S.E."/>
            <person name="Mendoza C."/>
        </authorList>
    </citation>
    <scope>NUCLEOTIDE SEQUENCE [LARGE SCALE GENOMIC DNA]</scope>
    <source>
        <strain evidence="1 2">CBS-Z</strain>
    </source>
</reference>
<dbReference type="KEGG" id="ccha:ELD05_06340"/>
<gene>
    <name evidence="1" type="ORF">ELD05_06340</name>
</gene>